<gene>
    <name evidence="2" type="ORF">DBV15_10565</name>
</gene>
<evidence type="ECO:0000313" key="2">
    <source>
        <dbReference type="EMBL" id="TGZ57141.1"/>
    </source>
</evidence>
<feature type="region of interest" description="Disordered" evidence="1">
    <location>
        <begin position="506"/>
        <end position="531"/>
    </location>
</feature>
<proteinExistence type="predicted"/>
<dbReference type="EMBL" id="QBLH01000200">
    <property type="protein sequence ID" value="TGZ57141.1"/>
    <property type="molecule type" value="Genomic_DNA"/>
</dbReference>
<sequence>MPVNGVRVLPDIPKNMPNMEILIREFETGFSTSASCRDTASKLSTSSDGNFVKKIVEAYESSVRASNDNIQRERTDERSSFSNALDVVKNGKNVEKNGSSPAIYDAPSAQCRDDFKKKSKIFLTSFEARAVEDDFVILNRYHSESDVKTVSETWPRSPPKINMYSCMSELSMNVQSSPSRRIETRNPKKRDKKLECKTKKSKLMICSSPLENFEDKDLDCEDPLKDILTSSYDSSTNNSYRNLQADLYGFEDELELSSTSSSLSSLKSSVGSSHNNMLSINNDDGSLLLDSSFQDVTVTSSKDIPEARDNLRDPELIPSPSSNRKSLRAIGETPVSPNEDRPIKLDNDTRVTWISALGEKLSRKKPLKKLLKSAFNAKLLSYVWKKSAEEKQPSERTSDSGFIDRFPSSSSSSSQKSWCSDPNERPLTPPTFGTFGRAKNACVSDKTRSKSSRMVLTEVPREEFTSDSEPADSTTHWVPLRGATTAYKENHGNVESSLKSPMLKNSSKLKASGGHPSLPKHPYLTRNGIPKHPFVTETKLDQTTEELIEEREMRCNAKEPESDTRELEPSGTSASPVSQAKLSISYSKMSGCLALSPNNNCDILRSRSCKSTSALDGLVPQQTPVNNVHTLCNFSTDFLSTIRRNKPHVPKEPSTHRYATVSPRNFRFSMSREKSRAIERSFDA</sequence>
<feature type="region of interest" description="Disordered" evidence="1">
    <location>
        <begin position="554"/>
        <end position="579"/>
    </location>
</feature>
<dbReference type="AlphaFoldDB" id="A0A4S2L3F0"/>
<feature type="compositionally biased region" description="Basic and acidic residues" evidence="1">
    <location>
        <begin position="554"/>
        <end position="568"/>
    </location>
</feature>
<feature type="region of interest" description="Disordered" evidence="1">
    <location>
        <begin position="300"/>
        <end position="344"/>
    </location>
</feature>
<protein>
    <submittedName>
        <fullName evidence="2">Uncharacterized protein</fullName>
    </submittedName>
</protein>
<keyword evidence="3" id="KW-1185">Reference proteome</keyword>
<feature type="region of interest" description="Disordered" evidence="1">
    <location>
        <begin position="388"/>
        <end position="437"/>
    </location>
</feature>
<accession>A0A4S2L3F0</accession>
<comment type="caution">
    <text evidence="2">The sequence shown here is derived from an EMBL/GenBank/DDBJ whole genome shotgun (WGS) entry which is preliminary data.</text>
</comment>
<feature type="compositionally biased region" description="Polar residues" evidence="1">
    <location>
        <begin position="570"/>
        <end position="579"/>
    </location>
</feature>
<feature type="compositionally biased region" description="Basic and acidic residues" evidence="1">
    <location>
        <begin position="303"/>
        <end position="315"/>
    </location>
</feature>
<evidence type="ECO:0000313" key="3">
    <source>
        <dbReference type="Proteomes" id="UP000310200"/>
    </source>
</evidence>
<feature type="compositionally biased region" description="Basic and acidic residues" evidence="1">
    <location>
        <begin position="388"/>
        <end position="398"/>
    </location>
</feature>
<dbReference type="Proteomes" id="UP000310200">
    <property type="component" value="Unassembled WGS sequence"/>
</dbReference>
<evidence type="ECO:0000256" key="1">
    <source>
        <dbReference type="SAM" id="MobiDB-lite"/>
    </source>
</evidence>
<name>A0A4S2L3F0_9HYME</name>
<organism evidence="2 3">
    <name type="scientific">Temnothorax longispinosus</name>
    <dbReference type="NCBI Taxonomy" id="300112"/>
    <lineage>
        <taxon>Eukaryota</taxon>
        <taxon>Metazoa</taxon>
        <taxon>Ecdysozoa</taxon>
        <taxon>Arthropoda</taxon>
        <taxon>Hexapoda</taxon>
        <taxon>Insecta</taxon>
        <taxon>Pterygota</taxon>
        <taxon>Neoptera</taxon>
        <taxon>Endopterygota</taxon>
        <taxon>Hymenoptera</taxon>
        <taxon>Apocrita</taxon>
        <taxon>Aculeata</taxon>
        <taxon>Formicoidea</taxon>
        <taxon>Formicidae</taxon>
        <taxon>Myrmicinae</taxon>
        <taxon>Temnothorax</taxon>
    </lineage>
</organism>
<reference evidence="2 3" key="1">
    <citation type="journal article" date="2019" name="Philos. Trans. R. Soc. Lond., B, Biol. Sci.">
        <title>Ant behaviour and brain gene expression of defending hosts depend on the ecological success of the intruding social parasite.</title>
        <authorList>
            <person name="Kaur R."/>
            <person name="Stoldt M."/>
            <person name="Jongepier E."/>
            <person name="Feldmeyer B."/>
            <person name="Menzel F."/>
            <person name="Bornberg-Bauer E."/>
            <person name="Foitzik S."/>
        </authorList>
    </citation>
    <scope>NUCLEOTIDE SEQUENCE [LARGE SCALE GENOMIC DNA]</scope>
    <source>
        <tissue evidence="2">Whole body</tissue>
    </source>
</reference>